<dbReference type="InterPro" id="IPR012337">
    <property type="entry name" value="RNaseH-like_sf"/>
</dbReference>
<dbReference type="AlphaFoldDB" id="A0A392Q2D8"/>
<keyword evidence="3" id="KW-1185">Reference proteome</keyword>
<dbReference type="InterPro" id="IPR001584">
    <property type="entry name" value="Integrase_cat-core"/>
</dbReference>
<dbReference type="PANTHER" id="PTHR48475">
    <property type="entry name" value="RIBONUCLEASE H"/>
    <property type="match status" value="1"/>
</dbReference>
<proteinExistence type="predicted"/>
<dbReference type="SUPFAM" id="SSF53098">
    <property type="entry name" value="Ribonuclease H-like"/>
    <property type="match status" value="1"/>
</dbReference>
<evidence type="ECO:0000259" key="1">
    <source>
        <dbReference type="PROSITE" id="PS50994"/>
    </source>
</evidence>
<dbReference type="PROSITE" id="PS50994">
    <property type="entry name" value="INTEGRASE"/>
    <property type="match status" value="1"/>
</dbReference>
<sequence length="192" mass="22055">SEKVIQFCREKGIQNTFISVENPQANGQAKSANKVILKALKRRLIGKAEAWAEHLAPILWAYHTTPQSSTWEAPFTMVYGTDAMIPVEINPPSWRRETTTLKENTEALQENLDMIEELREKAHFREFATKQRAARRYNTRVIQRKFKEGDLVLKRPMGKDKGGKLAANWEGPFRIHEVFDGGAMVTSMKKKR</sequence>
<protein>
    <submittedName>
        <fullName evidence="2">Gypsy retrotransposon integrase-like protein</fullName>
    </submittedName>
</protein>
<name>A0A392Q2D8_9FABA</name>
<dbReference type="Proteomes" id="UP000265520">
    <property type="component" value="Unassembled WGS sequence"/>
</dbReference>
<comment type="caution">
    <text evidence="2">The sequence shown here is derived from an EMBL/GenBank/DDBJ whole genome shotgun (WGS) entry which is preliminary data.</text>
</comment>
<dbReference type="InterPro" id="IPR036397">
    <property type="entry name" value="RNaseH_sf"/>
</dbReference>
<dbReference type="GO" id="GO:0015074">
    <property type="term" value="P:DNA integration"/>
    <property type="evidence" value="ECO:0007669"/>
    <property type="project" value="InterPro"/>
</dbReference>
<feature type="non-terminal residue" evidence="2">
    <location>
        <position position="1"/>
    </location>
</feature>
<reference evidence="2 3" key="1">
    <citation type="journal article" date="2018" name="Front. Plant Sci.">
        <title>Red Clover (Trifolium pratense) and Zigzag Clover (T. medium) - A Picture of Genomic Similarities and Differences.</title>
        <authorList>
            <person name="Dluhosova J."/>
            <person name="Istvanek J."/>
            <person name="Nedelnik J."/>
            <person name="Repkova J."/>
        </authorList>
    </citation>
    <scope>NUCLEOTIDE SEQUENCE [LARGE SCALE GENOMIC DNA]</scope>
    <source>
        <strain evidence="3">cv. 10/8</strain>
        <tissue evidence="2">Leaf</tissue>
    </source>
</reference>
<accession>A0A392Q2D8</accession>
<organism evidence="2 3">
    <name type="scientific">Trifolium medium</name>
    <dbReference type="NCBI Taxonomy" id="97028"/>
    <lineage>
        <taxon>Eukaryota</taxon>
        <taxon>Viridiplantae</taxon>
        <taxon>Streptophyta</taxon>
        <taxon>Embryophyta</taxon>
        <taxon>Tracheophyta</taxon>
        <taxon>Spermatophyta</taxon>
        <taxon>Magnoliopsida</taxon>
        <taxon>eudicotyledons</taxon>
        <taxon>Gunneridae</taxon>
        <taxon>Pentapetalae</taxon>
        <taxon>rosids</taxon>
        <taxon>fabids</taxon>
        <taxon>Fabales</taxon>
        <taxon>Fabaceae</taxon>
        <taxon>Papilionoideae</taxon>
        <taxon>50 kb inversion clade</taxon>
        <taxon>NPAAA clade</taxon>
        <taxon>Hologalegina</taxon>
        <taxon>IRL clade</taxon>
        <taxon>Trifolieae</taxon>
        <taxon>Trifolium</taxon>
    </lineage>
</organism>
<evidence type="ECO:0000313" key="2">
    <source>
        <dbReference type="EMBL" id="MCI18563.1"/>
    </source>
</evidence>
<dbReference type="PANTHER" id="PTHR48475:SF2">
    <property type="entry name" value="RIBONUCLEASE H"/>
    <property type="match status" value="1"/>
</dbReference>
<dbReference type="EMBL" id="LXQA010110732">
    <property type="protein sequence ID" value="MCI18563.1"/>
    <property type="molecule type" value="Genomic_DNA"/>
</dbReference>
<dbReference type="Gene3D" id="3.30.420.10">
    <property type="entry name" value="Ribonuclease H-like superfamily/Ribonuclease H"/>
    <property type="match status" value="1"/>
</dbReference>
<evidence type="ECO:0000313" key="3">
    <source>
        <dbReference type="Proteomes" id="UP000265520"/>
    </source>
</evidence>
<dbReference type="GO" id="GO:0003676">
    <property type="term" value="F:nucleic acid binding"/>
    <property type="evidence" value="ECO:0007669"/>
    <property type="project" value="InterPro"/>
</dbReference>
<feature type="domain" description="Integrase catalytic" evidence="1">
    <location>
        <begin position="1"/>
        <end position="82"/>
    </location>
</feature>